<comment type="caution">
    <text evidence="1">The sequence shown here is derived from an EMBL/GenBank/DDBJ whole genome shotgun (WGS) entry which is preliminary data.</text>
</comment>
<dbReference type="Proteomes" id="UP000473278">
    <property type="component" value="Unassembled WGS sequence"/>
</dbReference>
<keyword evidence="2" id="KW-1185">Reference proteome</keyword>
<dbReference type="SUPFAM" id="SSF53756">
    <property type="entry name" value="UDP-Glycosyltransferase/glycogen phosphorylase"/>
    <property type="match status" value="1"/>
</dbReference>
<dbReference type="GO" id="GO:0016020">
    <property type="term" value="C:membrane"/>
    <property type="evidence" value="ECO:0007669"/>
    <property type="project" value="InterPro"/>
</dbReference>
<sequence length="443" mass="52663">MNSFTKKNLPEFIIDFLRRVRTEFLRPINYVRIKLQPFRHNAFLNKVRNKERIKVAFLVLNIDIWKYENLYFLLKKDERFEPVVVVCPPIYLLDADEIHHQMNKSYEYFLNNGYEVIKTYNNKNGTYLDVKEVISPDIVFFTNPYGYTLKEYQISNFLDVLTCYVQYSFIMEAKEHFYDKTFHSLLWKAFYETDIHKELAGKFAKNKGRNVEVTGHPGTDCFQYQERLENYAWKNTNNELKRIIWAPHWSVRNRGADRTAASNFLELSGFMLDVVKKYESDIQIAFKPHPYLKKTLYQQEGWGRELTESYYNSWKLLPNGQLETGNYVDLFNSSDAMILDSMSFIAEYLFCGKPSLFIKADPEVDKYFNKFGEKALKYHYQGTNKSDIIDFIENVVIKGNDSMKENRDRFYRETLKPPHGKSASQNIYTILCDEIFNNLKREL</sequence>
<evidence type="ECO:0000313" key="1">
    <source>
        <dbReference type="EMBL" id="NGP76670.1"/>
    </source>
</evidence>
<dbReference type="InterPro" id="IPR007554">
    <property type="entry name" value="Glycerophosphate_synth"/>
</dbReference>
<proteinExistence type="predicted"/>
<organism evidence="1 2">
    <name type="scientific">Halalkalibaculum roseum</name>
    <dbReference type="NCBI Taxonomy" id="2709311"/>
    <lineage>
        <taxon>Bacteria</taxon>
        <taxon>Pseudomonadati</taxon>
        <taxon>Balneolota</taxon>
        <taxon>Balneolia</taxon>
        <taxon>Balneolales</taxon>
        <taxon>Balneolaceae</taxon>
        <taxon>Halalkalibaculum</taxon>
    </lineage>
</organism>
<dbReference type="InterPro" id="IPR043148">
    <property type="entry name" value="TagF_C"/>
</dbReference>
<dbReference type="Pfam" id="PF04464">
    <property type="entry name" value="Glyphos_transf"/>
    <property type="match status" value="1"/>
</dbReference>
<dbReference type="EMBL" id="JAALLT010000002">
    <property type="protein sequence ID" value="NGP76670.1"/>
    <property type="molecule type" value="Genomic_DNA"/>
</dbReference>
<keyword evidence="1" id="KW-0808">Transferase</keyword>
<name>A0A6M1SUR1_9BACT</name>
<dbReference type="RefSeq" id="WP_165141209.1">
    <property type="nucleotide sequence ID" value="NZ_JAALLT010000002.1"/>
</dbReference>
<reference evidence="1 2" key="1">
    <citation type="submission" date="2020-02" db="EMBL/GenBank/DDBJ databases">
        <title>Balneolaceae bacterium YR4-1, complete genome.</title>
        <authorList>
            <person name="Li Y."/>
            <person name="Wu S."/>
        </authorList>
    </citation>
    <scope>NUCLEOTIDE SEQUENCE [LARGE SCALE GENOMIC DNA]</scope>
    <source>
        <strain evidence="1 2">YR4-1</strain>
    </source>
</reference>
<gene>
    <name evidence="1" type="ORF">G3570_08500</name>
</gene>
<accession>A0A6M1SUR1</accession>
<protein>
    <submittedName>
        <fullName evidence="1">CDP-glycerol--glycerophosphate glycerophosphotransferase</fullName>
    </submittedName>
</protein>
<dbReference type="GO" id="GO:0047355">
    <property type="term" value="F:CDP-glycerol glycerophosphotransferase activity"/>
    <property type="evidence" value="ECO:0007669"/>
    <property type="project" value="InterPro"/>
</dbReference>
<dbReference type="Gene3D" id="3.40.50.12580">
    <property type="match status" value="1"/>
</dbReference>
<dbReference type="AlphaFoldDB" id="A0A6M1SUR1"/>
<evidence type="ECO:0000313" key="2">
    <source>
        <dbReference type="Proteomes" id="UP000473278"/>
    </source>
</evidence>